<feature type="region of interest" description="Disordered" evidence="1">
    <location>
        <begin position="1"/>
        <end position="42"/>
    </location>
</feature>
<dbReference type="Pfam" id="PF20414">
    <property type="entry name" value="DUF6698"/>
    <property type="match status" value="1"/>
</dbReference>
<dbReference type="OrthoDB" id="2662502at2759"/>
<name>A0A9P6LC79_9AGAM</name>
<protein>
    <submittedName>
        <fullName evidence="2">Uncharacterized protein</fullName>
    </submittedName>
</protein>
<comment type="caution">
    <text evidence="2">The sequence shown here is derived from an EMBL/GenBank/DDBJ whole genome shotgun (WGS) entry which is preliminary data.</text>
</comment>
<sequence length="200" mass="22176">MPISSTATAAHREPSALPSDTSVRRDTDTTGKKRGRVTADEGMQAAGRGIRKLVSLFTPVSAIVYEFDRRNKMVEDGLDEPATDPTDKKAMLEKKDRDRNFKSFNELAKLVPGLLELISEEGPTGPKARTVYRELQEGANSARSCDTHRIKCLVADWLNSQESNPPTPPLTRTKCDDRGIQNDTTGRLLCSISLDWDDEQ</sequence>
<dbReference type="InterPro" id="IPR046521">
    <property type="entry name" value="DUF6698"/>
</dbReference>
<feature type="compositionally biased region" description="Basic and acidic residues" evidence="1">
    <location>
        <begin position="22"/>
        <end position="31"/>
    </location>
</feature>
<organism evidence="2 3">
    <name type="scientific">Thelephora terrestris</name>
    <dbReference type="NCBI Taxonomy" id="56493"/>
    <lineage>
        <taxon>Eukaryota</taxon>
        <taxon>Fungi</taxon>
        <taxon>Dikarya</taxon>
        <taxon>Basidiomycota</taxon>
        <taxon>Agaricomycotina</taxon>
        <taxon>Agaricomycetes</taxon>
        <taxon>Thelephorales</taxon>
        <taxon>Thelephoraceae</taxon>
        <taxon>Thelephora</taxon>
    </lineage>
</organism>
<evidence type="ECO:0000313" key="3">
    <source>
        <dbReference type="Proteomes" id="UP000736335"/>
    </source>
</evidence>
<evidence type="ECO:0000256" key="1">
    <source>
        <dbReference type="SAM" id="MobiDB-lite"/>
    </source>
</evidence>
<dbReference type="EMBL" id="WIUZ02000001">
    <property type="protein sequence ID" value="KAF9793110.1"/>
    <property type="molecule type" value="Genomic_DNA"/>
</dbReference>
<dbReference type="AlphaFoldDB" id="A0A9P6LC79"/>
<gene>
    <name evidence="2" type="ORF">BJ322DRAFT_1016714</name>
</gene>
<proteinExistence type="predicted"/>
<evidence type="ECO:0000313" key="2">
    <source>
        <dbReference type="EMBL" id="KAF9793110.1"/>
    </source>
</evidence>
<accession>A0A9P6LC79</accession>
<keyword evidence="3" id="KW-1185">Reference proteome</keyword>
<reference evidence="2" key="2">
    <citation type="submission" date="2020-11" db="EMBL/GenBank/DDBJ databases">
        <authorList>
            <consortium name="DOE Joint Genome Institute"/>
            <person name="Kuo A."/>
            <person name="Miyauchi S."/>
            <person name="Kiss E."/>
            <person name="Drula E."/>
            <person name="Kohler A."/>
            <person name="Sanchez-Garcia M."/>
            <person name="Andreopoulos B."/>
            <person name="Barry K.W."/>
            <person name="Bonito G."/>
            <person name="Buee M."/>
            <person name="Carver A."/>
            <person name="Chen C."/>
            <person name="Cichocki N."/>
            <person name="Clum A."/>
            <person name="Culley D."/>
            <person name="Crous P.W."/>
            <person name="Fauchery L."/>
            <person name="Girlanda M."/>
            <person name="Hayes R."/>
            <person name="Keri Z."/>
            <person name="Labutti K."/>
            <person name="Lipzen A."/>
            <person name="Lombard V."/>
            <person name="Magnuson J."/>
            <person name="Maillard F."/>
            <person name="Morin E."/>
            <person name="Murat C."/>
            <person name="Nolan M."/>
            <person name="Ohm R."/>
            <person name="Pangilinan J."/>
            <person name="Pereira M."/>
            <person name="Perotto S."/>
            <person name="Peter M."/>
            <person name="Riley R."/>
            <person name="Sitrit Y."/>
            <person name="Stielow B."/>
            <person name="Szollosi G."/>
            <person name="Zifcakova L."/>
            <person name="Stursova M."/>
            <person name="Spatafora J.W."/>
            <person name="Tedersoo L."/>
            <person name="Vaario L.-M."/>
            <person name="Yamada A."/>
            <person name="Yan M."/>
            <person name="Wang P."/>
            <person name="Xu J."/>
            <person name="Bruns T."/>
            <person name="Baldrian P."/>
            <person name="Vilgalys R."/>
            <person name="Henrissat B."/>
            <person name="Grigoriev I.V."/>
            <person name="Hibbett D."/>
            <person name="Nagy L.G."/>
            <person name="Martin F.M."/>
        </authorList>
    </citation>
    <scope>NUCLEOTIDE SEQUENCE</scope>
    <source>
        <strain evidence="2">UH-Tt-Lm1</strain>
    </source>
</reference>
<reference evidence="2" key="1">
    <citation type="journal article" date="2020" name="Nat. Commun.">
        <title>Large-scale genome sequencing of mycorrhizal fungi provides insights into the early evolution of symbiotic traits.</title>
        <authorList>
            <person name="Miyauchi S."/>
            <person name="Kiss E."/>
            <person name="Kuo A."/>
            <person name="Drula E."/>
            <person name="Kohler A."/>
            <person name="Sanchez-Garcia M."/>
            <person name="Morin E."/>
            <person name="Andreopoulos B."/>
            <person name="Barry K.W."/>
            <person name="Bonito G."/>
            <person name="Buee M."/>
            <person name="Carver A."/>
            <person name="Chen C."/>
            <person name="Cichocki N."/>
            <person name="Clum A."/>
            <person name="Culley D."/>
            <person name="Crous P.W."/>
            <person name="Fauchery L."/>
            <person name="Girlanda M."/>
            <person name="Hayes R.D."/>
            <person name="Keri Z."/>
            <person name="LaButti K."/>
            <person name="Lipzen A."/>
            <person name="Lombard V."/>
            <person name="Magnuson J."/>
            <person name="Maillard F."/>
            <person name="Murat C."/>
            <person name="Nolan M."/>
            <person name="Ohm R.A."/>
            <person name="Pangilinan J."/>
            <person name="Pereira M.F."/>
            <person name="Perotto S."/>
            <person name="Peter M."/>
            <person name="Pfister S."/>
            <person name="Riley R."/>
            <person name="Sitrit Y."/>
            <person name="Stielow J.B."/>
            <person name="Szollosi G."/>
            <person name="Zifcakova L."/>
            <person name="Stursova M."/>
            <person name="Spatafora J.W."/>
            <person name="Tedersoo L."/>
            <person name="Vaario L.M."/>
            <person name="Yamada A."/>
            <person name="Yan M."/>
            <person name="Wang P."/>
            <person name="Xu J."/>
            <person name="Bruns T."/>
            <person name="Baldrian P."/>
            <person name="Vilgalys R."/>
            <person name="Dunand C."/>
            <person name="Henrissat B."/>
            <person name="Grigoriev I.V."/>
            <person name="Hibbett D."/>
            <person name="Nagy L.G."/>
            <person name="Martin F.M."/>
        </authorList>
    </citation>
    <scope>NUCLEOTIDE SEQUENCE</scope>
    <source>
        <strain evidence="2">UH-Tt-Lm1</strain>
    </source>
</reference>
<dbReference type="Proteomes" id="UP000736335">
    <property type="component" value="Unassembled WGS sequence"/>
</dbReference>